<feature type="region of interest" description="Disordered" evidence="1">
    <location>
        <begin position="1"/>
        <end position="21"/>
    </location>
</feature>
<dbReference type="GeneID" id="37022809"/>
<dbReference type="AlphaFoldDB" id="A0A316VCR9"/>
<evidence type="ECO:0000256" key="1">
    <source>
        <dbReference type="SAM" id="MobiDB-lite"/>
    </source>
</evidence>
<protein>
    <recommendedName>
        <fullName evidence="2">F-box domain-containing protein</fullName>
    </recommendedName>
</protein>
<dbReference type="InterPro" id="IPR001810">
    <property type="entry name" value="F-box_dom"/>
</dbReference>
<feature type="domain" description="F-box" evidence="2">
    <location>
        <begin position="23"/>
        <end position="70"/>
    </location>
</feature>
<dbReference type="OrthoDB" id="3425895at2759"/>
<accession>A0A316VCR9</accession>
<sequence>MDPSPKKLKMKEESSTPELISGPNLAERLPNEVMYEIFRRVPLPALTKLELVCKHWKSIIRYHQSLWKESFLQEDVAFEQKDFCALHSFQIVPKLIERNGGKLSSVFLPISLKHVNNEDIEAILNALPASEVQHLWIVMGAELHCCHTHQCRRRSWIATPYKRMVKMVIKAVTQCSKLKTLRLVSTKDVSIVTHKPKKSPEWPLANCKLDRLSLIGITIGSLFVDETMFATLSALRTLEIANEAETKNEEEMAEATRVLRALEVSKDTLDECRLLCSFYHLDKAAKEHELLRQPKGALWFSNLKKLTLNFERGFSDICWLDYSNVRHLNLQGLRDPTAILKVPKAEMLTTLQVEVPLQVSELAKCLEQYKLLQHLSIRFSVASKGPVFFCEIKHTLMNLPLEELTVHGKLEHQGDEIVDLVRARKSNLSSTKIKTVTVARCKNVNFTNKRWLEENVENLQIWDWKISNGVNRINYEYEGLHFFEVESSRLRAMVDPSSKRYS</sequence>
<dbReference type="SUPFAM" id="SSF81383">
    <property type="entry name" value="F-box domain"/>
    <property type="match status" value="1"/>
</dbReference>
<organism evidence="3 4">
    <name type="scientific">Meira miltonrushii</name>
    <dbReference type="NCBI Taxonomy" id="1280837"/>
    <lineage>
        <taxon>Eukaryota</taxon>
        <taxon>Fungi</taxon>
        <taxon>Dikarya</taxon>
        <taxon>Basidiomycota</taxon>
        <taxon>Ustilaginomycotina</taxon>
        <taxon>Exobasidiomycetes</taxon>
        <taxon>Exobasidiales</taxon>
        <taxon>Brachybasidiaceae</taxon>
        <taxon>Meira</taxon>
    </lineage>
</organism>
<proteinExistence type="predicted"/>
<dbReference type="EMBL" id="KZ819604">
    <property type="protein sequence ID" value="PWN34023.1"/>
    <property type="molecule type" value="Genomic_DNA"/>
</dbReference>
<evidence type="ECO:0000313" key="4">
    <source>
        <dbReference type="Proteomes" id="UP000245771"/>
    </source>
</evidence>
<dbReference type="Gene3D" id="1.20.1280.50">
    <property type="match status" value="1"/>
</dbReference>
<evidence type="ECO:0000313" key="3">
    <source>
        <dbReference type="EMBL" id="PWN34023.1"/>
    </source>
</evidence>
<gene>
    <name evidence="3" type="ORF">FA14DRAFT_180657</name>
</gene>
<evidence type="ECO:0000259" key="2">
    <source>
        <dbReference type="PROSITE" id="PS50181"/>
    </source>
</evidence>
<name>A0A316VCR9_9BASI</name>
<reference evidence="3 4" key="1">
    <citation type="journal article" date="2018" name="Mol. Biol. Evol.">
        <title>Broad Genomic Sampling Reveals a Smut Pathogenic Ancestry of the Fungal Clade Ustilaginomycotina.</title>
        <authorList>
            <person name="Kijpornyongpan T."/>
            <person name="Mondo S.J."/>
            <person name="Barry K."/>
            <person name="Sandor L."/>
            <person name="Lee J."/>
            <person name="Lipzen A."/>
            <person name="Pangilinan J."/>
            <person name="LaButti K."/>
            <person name="Hainaut M."/>
            <person name="Henrissat B."/>
            <person name="Grigoriev I.V."/>
            <person name="Spatafora J.W."/>
            <person name="Aime M.C."/>
        </authorList>
    </citation>
    <scope>NUCLEOTIDE SEQUENCE [LARGE SCALE GENOMIC DNA]</scope>
    <source>
        <strain evidence="3 4">MCA 3882</strain>
    </source>
</reference>
<dbReference type="PROSITE" id="PS50181">
    <property type="entry name" value="FBOX"/>
    <property type="match status" value="1"/>
</dbReference>
<dbReference type="Pfam" id="PF12937">
    <property type="entry name" value="F-box-like"/>
    <property type="match status" value="1"/>
</dbReference>
<dbReference type="InParanoid" id="A0A316VCR9"/>
<dbReference type="InterPro" id="IPR036047">
    <property type="entry name" value="F-box-like_dom_sf"/>
</dbReference>
<dbReference type="SUPFAM" id="SSF52047">
    <property type="entry name" value="RNI-like"/>
    <property type="match status" value="1"/>
</dbReference>
<dbReference type="SMART" id="SM00256">
    <property type="entry name" value="FBOX"/>
    <property type="match status" value="1"/>
</dbReference>
<dbReference type="InterPro" id="IPR032675">
    <property type="entry name" value="LRR_dom_sf"/>
</dbReference>
<dbReference type="Proteomes" id="UP000245771">
    <property type="component" value="Unassembled WGS sequence"/>
</dbReference>
<keyword evidence="4" id="KW-1185">Reference proteome</keyword>
<dbReference type="RefSeq" id="XP_025354325.1">
    <property type="nucleotide sequence ID" value="XM_025501028.1"/>
</dbReference>
<dbReference type="Gene3D" id="3.80.10.10">
    <property type="entry name" value="Ribonuclease Inhibitor"/>
    <property type="match status" value="1"/>
</dbReference>